<sequence length="549" mass="62566">MNLKSNEGLSPREFHKCIGRFLYETGTEFEAIQSDSFQLMLGLKCGQTAYSIPSYDDLRGWILRDLLKEMQLYVNNIKSSWESTGCSMLLDGWEDSKGQNLVNVLVTCPKGTVYIRSADIANFHPDSDTVEVFFEEVLADVGVKNVIQILSHSASPTMEAVGKQLMDKYKTFFWTVNGPYCIELVLEKLGMSGFIREIFKKAKTITRFVHGHASVLRLLRDQTSVHDLVKPSKIRSTMPYLTLENMVFEKVNLEKLFLSSAWKSLKLASTAEGKMVTELVADRSFWAGAILVLKATCPLVKVLDVMNNSDDSQLGHIYETMDQAKETIRQELKDLRSLYMPFWEAIDNIWNQYLHSPLHAAGYFLNPNLFYRNDFYVDVEVSSGLLCCIVRLGGDQRTRDEIMKQVDMYQNASGAFGLGSANLHSYVSPVTWWLEYGKEYPELQKLAIQILSQTCSGASKYKLKRSVAENLLSMRRNQIEQQRLTDLAFVHYNLQLQNFESCFTDDISIYEMNQIEDWIGDNAQTLVSPSDEPTWMDLDCRDSTNAASL</sequence>
<gene>
    <name evidence="1" type="ORF">M9H77_36244</name>
</gene>
<comment type="caution">
    <text evidence="1">The sequence shown here is derived from an EMBL/GenBank/DDBJ whole genome shotgun (WGS) entry which is preliminary data.</text>
</comment>
<evidence type="ECO:0000313" key="2">
    <source>
        <dbReference type="Proteomes" id="UP001060085"/>
    </source>
</evidence>
<dbReference type="EMBL" id="CM044708">
    <property type="protein sequence ID" value="KAI5650239.1"/>
    <property type="molecule type" value="Genomic_DNA"/>
</dbReference>
<protein>
    <submittedName>
        <fullName evidence="1">Uncharacterized protein</fullName>
    </submittedName>
</protein>
<proteinExistence type="predicted"/>
<keyword evidence="2" id="KW-1185">Reference proteome</keyword>
<dbReference type="Proteomes" id="UP001060085">
    <property type="component" value="Linkage Group LG08"/>
</dbReference>
<organism evidence="1 2">
    <name type="scientific">Catharanthus roseus</name>
    <name type="common">Madagascar periwinkle</name>
    <name type="synonym">Vinca rosea</name>
    <dbReference type="NCBI Taxonomy" id="4058"/>
    <lineage>
        <taxon>Eukaryota</taxon>
        <taxon>Viridiplantae</taxon>
        <taxon>Streptophyta</taxon>
        <taxon>Embryophyta</taxon>
        <taxon>Tracheophyta</taxon>
        <taxon>Spermatophyta</taxon>
        <taxon>Magnoliopsida</taxon>
        <taxon>eudicotyledons</taxon>
        <taxon>Gunneridae</taxon>
        <taxon>Pentapetalae</taxon>
        <taxon>asterids</taxon>
        <taxon>lamiids</taxon>
        <taxon>Gentianales</taxon>
        <taxon>Apocynaceae</taxon>
        <taxon>Rauvolfioideae</taxon>
        <taxon>Vinceae</taxon>
        <taxon>Catharanthinae</taxon>
        <taxon>Catharanthus</taxon>
    </lineage>
</organism>
<accession>A0ACB9ZRA6</accession>
<reference evidence="2" key="1">
    <citation type="journal article" date="2023" name="Nat. Plants">
        <title>Single-cell RNA sequencing provides a high-resolution roadmap for understanding the multicellular compartmentation of specialized metabolism.</title>
        <authorList>
            <person name="Sun S."/>
            <person name="Shen X."/>
            <person name="Li Y."/>
            <person name="Li Y."/>
            <person name="Wang S."/>
            <person name="Li R."/>
            <person name="Zhang H."/>
            <person name="Shen G."/>
            <person name="Guo B."/>
            <person name="Wei J."/>
            <person name="Xu J."/>
            <person name="St-Pierre B."/>
            <person name="Chen S."/>
            <person name="Sun C."/>
        </authorList>
    </citation>
    <scope>NUCLEOTIDE SEQUENCE [LARGE SCALE GENOMIC DNA]</scope>
</reference>
<name>A0ACB9ZRA6_CATRO</name>
<evidence type="ECO:0000313" key="1">
    <source>
        <dbReference type="EMBL" id="KAI5650239.1"/>
    </source>
</evidence>